<name>A0A1Q8R9J5_9PEZI</name>
<dbReference type="OrthoDB" id="4712730at2759"/>
<feature type="transmembrane region" description="Helical" evidence="1">
    <location>
        <begin position="80"/>
        <end position="99"/>
    </location>
</feature>
<evidence type="ECO:0000313" key="2">
    <source>
        <dbReference type="EMBL" id="OLN80981.1"/>
    </source>
</evidence>
<reference evidence="2 3" key="1">
    <citation type="submission" date="2016-11" db="EMBL/GenBank/DDBJ databases">
        <title>Draft Genome Assembly of Colletotrichum chlorophyti a pathogen of herbaceous plants.</title>
        <authorList>
            <person name="Gan P."/>
            <person name="Narusaka M."/>
            <person name="Tsushima A."/>
            <person name="Narusaka Y."/>
            <person name="Takano Y."/>
            <person name="Shirasu K."/>
        </authorList>
    </citation>
    <scope>NUCLEOTIDE SEQUENCE [LARGE SCALE GENOMIC DNA]</scope>
    <source>
        <strain evidence="2 3">NTL11</strain>
    </source>
</reference>
<keyword evidence="1" id="KW-1133">Transmembrane helix</keyword>
<organism evidence="2 3">
    <name type="scientific">Colletotrichum chlorophyti</name>
    <dbReference type="NCBI Taxonomy" id="708187"/>
    <lineage>
        <taxon>Eukaryota</taxon>
        <taxon>Fungi</taxon>
        <taxon>Dikarya</taxon>
        <taxon>Ascomycota</taxon>
        <taxon>Pezizomycotina</taxon>
        <taxon>Sordariomycetes</taxon>
        <taxon>Hypocreomycetidae</taxon>
        <taxon>Glomerellales</taxon>
        <taxon>Glomerellaceae</taxon>
        <taxon>Colletotrichum</taxon>
    </lineage>
</organism>
<keyword evidence="1" id="KW-0812">Transmembrane</keyword>
<sequence>MLAMSPFSPVPSYVLGTGLTFIGLLGFVKPLAMYDAYGVARPLSSQPEPFAYGKSARDLATGALFILMEMYQEGSGNEDAVTLLFATSAVIGFADWWVVKNSEGKAGKGDGRTALVHLGSGVVLGAFALWRMMY</sequence>
<feature type="transmembrane region" description="Helical" evidence="1">
    <location>
        <begin position="12"/>
        <end position="32"/>
    </location>
</feature>
<feature type="transmembrane region" description="Helical" evidence="1">
    <location>
        <begin position="111"/>
        <end position="130"/>
    </location>
</feature>
<proteinExistence type="predicted"/>
<accession>A0A1Q8R9J5</accession>
<comment type="caution">
    <text evidence="2">The sequence shown here is derived from an EMBL/GenBank/DDBJ whole genome shotgun (WGS) entry which is preliminary data.</text>
</comment>
<dbReference type="Proteomes" id="UP000186583">
    <property type="component" value="Unassembled WGS sequence"/>
</dbReference>
<dbReference type="EMBL" id="MPGH01000269">
    <property type="protein sequence ID" value="OLN80981.1"/>
    <property type="molecule type" value="Genomic_DNA"/>
</dbReference>
<dbReference type="Pfam" id="PF14087">
    <property type="entry name" value="DUF4267"/>
    <property type="match status" value="1"/>
</dbReference>
<evidence type="ECO:0000256" key="1">
    <source>
        <dbReference type="SAM" id="Phobius"/>
    </source>
</evidence>
<evidence type="ECO:0000313" key="3">
    <source>
        <dbReference type="Proteomes" id="UP000186583"/>
    </source>
</evidence>
<protein>
    <submittedName>
        <fullName evidence="2">Uncharacterized protein</fullName>
    </submittedName>
</protein>
<keyword evidence="1" id="KW-0472">Membrane</keyword>
<gene>
    <name evidence="2" type="ORF">CCHL11_10265</name>
</gene>
<keyword evidence="3" id="KW-1185">Reference proteome</keyword>
<dbReference type="AlphaFoldDB" id="A0A1Q8R9J5"/>
<dbReference type="InterPro" id="IPR025363">
    <property type="entry name" value="DUF4267"/>
</dbReference>